<protein>
    <submittedName>
        <fullName evidence="1">Uncharacterized protein</fullName>
    </submittedName>
</protein>
<dbReference type="AlphaFoldDB" id="A0AAD7KBG9"/>
<accession>A0AAD7KBG9</accession>
<dbReference type="EMBL" id="JARJLG010000003">
    <property type="protein sequence ID" value="KAJ7782233.1"/>
    <property type="molecule type" value="Genomic_DNA"/>
</dbReference>
<gene>
    <name evidence="1" type="ORF">DFH07DRAFT_764399</name>
</gene>
<organism evidence="1 2">
    <name type="scientific">Mycena maculata</name>
    <dbReference type="NCBI Taxonomy" id="230809"/>
    <lineage>
        <taxon>Eukaryota</taxon>
        <taxon>Fungi</taxon>
        <taxon>Dikarya</taxon>
        <taxon>Basidiomycota</taxon>
        <taxon>Agaricomycotina</taxon>
        <taxon>Agaricomycetes</taxon>
        <taxon>Agaricomycetidae</taxon>
        <taxon>Agaricales</taxon>
        <taxon>Marasmiineae</taxon>
        <taxon>Mycenaceae</taxon>
        <taxon>Mycena</taxon>
    </lineage>
</organism>
<dbReference type="Proteomes" id="UP001215280">
    <property type="component" value="Unassembled WGS sequence"/>
</dbReference>
<comment type="caution">
    <text evidence="1">The sequence shown here is derived from an EMBL/GenBank/DDBJ whole genome shotgun (WGS) entry which is preliminary data.</text>
</comment>
<keyword evidence="2" id="KW-1185">Reference proteome</keyword>
<evidence type="ECO:0000313" key="2">
    <source>
        <dbReference type="Proteomes" id="UP001215280"/>
    </source>
</evidence>
<sequence>MAILGTVGQISAKSVQNGELTSVIASSKPYQSRVDLSENHKIIYCATGVQGRHRHGYLQGIRTPGSTRIFFFRGKYIFYFWGEISGIQRGFEAEPSQMSHNETEVNDQRVLRTLRQAGGKLGIMPGTVLESAEGVDKDDGDGGCRRERVAVWTRSSAESKWEAGSGSASADAVEDLVDKDSIAHAPARIASHRQRRAREVSNTSDVPRPFDDVHALVLLDLGKDANEDVGRTGMRLEEGLVDGATNGDARLLERR</sequence>
<name>A0AAD7KBG9_9AGAR</name>
<evidence type="ECO:0000313" key="1">
    <source>
        <dbReference type="EMBL" id="KAJ7782233.1"/>
    </source>
</evidence>
<reference evidence="1" key="1">
    <citation type="submission" date="2023-03" db="EMBL/GenBank/DDBJ databases">
        <title>Massive genome expansion in bonnet fungi (Mycena s.s.) driven by repeated elements and novel gene families across ecological guilds.</title>
        <authorList>
            <consortium name="Lawrence Berkeley National Laboratory"/>
            <person name="Harder C.B."/>
            <person name="Miyauchi S."/>
            <person name="Viragh M."/>
            <person name="Kuo A."/>
            <person name="Thoen E."/>
            <person name="Andreopoulos B."/>
            <person name="Lu D."/>
            <person name="Skrede I."/>
            <person name="Drula E."/>
            <person name="Henrissat B."/>
            <person name="Morin E."/>
            <person name="Kohler A."/>
            <person name="Barry K."/>
            <person name="LaButti K."/>
            <person name="Morin E."/>
            <person name="Salamov A."/>
            <person name="Lipzen A."/>
            <person name="Mereny Z."/>
            <person name="Hegedus B."/>
            <person name="Baldrian P."/>
            <person name="Stursova M."/>
            <person name="Weitz H."/>
            <person name="Taylor A."/>
            <person name="Grigoriev I.V."/>
            <person name="Nagy L.G."/>
            <person name="Martin F."/>
            <person name="Kauserud H."/>
        </authorList>
    </citation>
    <scope>NUCLEOTIDE SEQUENCE</scope>
    <source>
        <strain evidence="1">CBHHK188m</strain>
    </source>
</reference>
<proteinExistence type="predicted"/>